<reference evidence="6 7" key="1">
    <citation type="submission" date="2020-06" db="EMBL/GenBank/DDBJ databases">
        <title>Genomic analysis of Salicibibacter sp. NKC5-3.</title>
        <authorList>
            <person name="Oh Y.J."/>
        </authorList>
    </citation>
    <scope>NUCLEOTIDE SEQUENCE [LARGE SCALE GENOMIC DNA]</scope>
    <source>
        <strain evidence="6 7">NKC5-3</strain>
    </source>
</reference>
<dbReference type="GO" id="GO:0016740">
    <property type="term" value="F:transferase activity"/>
    <property type="evidence" value="ECO:0007669"/>
    <property type="project" value="UniProtKB-KW"/>
</dbReference>
<feature type="region of interest" description="Disordered" evidence="5">
    <location>
        <begin position="63"/>
        <end position="111"/>
    </location>
</feature>
<dbReference type="Proteomes" id="UP000595823">
    <property type="component" value="Chromosome"/>
</dbReference>
<dbReference type="InterPro" id="IPR043138">
    <property type="entry name" value="GGT_lsub"/>
</dbReference>
<dbReference type="GO" id="GO:0016787">
    <property type="term" value="F:hydrolase activity"/>
    <property type="evidence" value="ECO:0007669"/>
    <property type="project" value="UniProtKB-KW"/>
</dbReference>
<dbReference type="Gene3D" id="1.10.246.130">
    <property type="match status" value="1"/>
</dbReference>
<evidence type="ECO:0000313" key="7">
    <source>
        <dbReference type="Proteomes" id="UP000595823"/>
    </source>
</evidence>
<dbReference type="InterPro" id="IPR043137">
    <property type="entry name" value="GGT_ssub_C"/>
</dbReference>
<keyword evidence="4" id="KW-0865">Zymogen</keyword>
<keyword evidence="3" id="KW-0378">Hydrolase</keyword>
<dbReference type="PANTHER" id="PTHR43199:SF1">
    <property type="entry name" value="GLUTATHIONE HYDROLASE PROENZYME"/>
    <property type="match status" value="1"/>
</dbReference>
<evidence type="ECO:0000256" key="1">
    <source>
        <dbReference type="ARBA" id="ARBA00009381"/>
    </source>
</evidence>
<proteinExistence type="inferred from homology"/>
<dbReference type="Pfam" id="PF01019">
    <property type="entry name" value="G_glu_transpept"/>
    <property type="match status" value="1"/>
</dbReference>
<feature type="compositionally biased region" description="Acidic residues" evidence="5">
    <location>
        <begin position="87"/>
        <end position="103"/>
    </location>
</feature>
<protein>
    <submittedName>
        <fullName evidence="6">Gamma-glutamyltransferase</fullName>
    </submittedName>
</protein>
<gene>
    <name evidence="6" type="ORF">HUG15_01810</name>
</gene>
<dbReference type="EMBL" id="CP054705">
    <property type="protein sequence ID" value="QQK74467.1"/>
    <property type="molecule type" value="Genomic_DNA"/>
</dbReference>
<dbReference type="InterPro" id="IPR051792">
    <property type="entry name" value="GGT_bact"/>
</dbReference>
<dbReference type="Gene3D" id="3.60.20.40">
    <property type="match status" value="1"/>
</dbReference>
<evidence type="ECO:0000256" key="3">
    <source>
        <dbReference type="ARBA" id="ARBA00022801"/>
    </source>
</evidence>
<evidence type="ECO:0000256" key="5">
    <source>
        <dbReference type="SAM" id="MobiDB-lite"/>
    </source>
</evidence>
<evidence type="ECO:0000256" key="4">
    <source>
        <dbReference type="ARBA" id="ARBA00023145"/>
    </source>
</evidence>
<evidence type="ECO:0000256" key="2">
    <source>
        <dbReference type="ARBA" id="ARBA00022679"/>
    </source>
</evidence>
<dbReference type="PRINTS" id="PR01210">
    <property type="entry name" value="GGTRANSPTASE"/>
</dbReference>
<dbReference type="SUPFAM" id="SSF56235">
    <property type="entry name" value="N-terminal nucleophile aminohydrolases (Ntn hydrolases)"/>
    <property type="match status" value="1"/>
</dbReference>
<dbReference type="InterPro" id="IPR029055">
    <property type="entry name" value="Ntn_hydrolases_N"/>
</dbReference>
<comment type="similarity">
    <text evidence="1">Belongs to the gamma-glutamyltransferase family.</text>
</comment>
<accession>A0A7T6Z043</accession>
<organism evidence="6 7">
    <name type="scientific">Salicibibacter cibarius</name>
    <dbReference type="NCBI Taxonomy" id="2743000"/>
    <lineage>
        <taxon>Bacteria</taxon>
        <taxon>Bacillati</taxon>
        <taxon>Bacillota</taxon>
        <taxon>Bacilli</taxon>
        <taxon>Bacillales</taxon>
        <taxon>Bacillaceae</taxon>
        <taxon>Salicibibacter</taxon>
    </lineage>
</organism>
<keyword evidence="7" id="KW-1185">Reference proteome</keyword>
<name>A0A7T6Z043_9BACI</name>
<dbReference type="AlphaFoldDB" id="A0A7T6Z043"/>
<feature type="compositionally biased region" description="Acidic residues" evidence="5">
    <location>
        <begin position="63"/>
        <end position="75"/>
    </location>
</feature>
<dbReference type="KEGG" id="scia:HUG15_01810"/>
<keyword evidence="2 6" id="KW-0808">Transferase</keyword>
<evidence type="ECO:0000313" key="6">
    <source>
        <dbReference type="EMBL" id="QQK74467.1"/>
    </source>
</evidence>
<sequence length="601" mass="65771">MISIFPFSSYKSIQEDLREYCFIIAKGGVLVILNMIYSTFHRHTGFVFSVIATVSFVLSGCTSEEETDNETEPSETQDQNVTPPDDQNVDDEIDNESEDDEPDIPAAYGVSAGHPEAVDAGMEVLENGGNAADAAIAAAYAISVVEPFASGIGGGGVGLIQEQGQEPQAYDYREVVPEEGIPASDIGVPGFVAGMMELHKGHGMADWQDLMDPSIDLAESAEVSETLAQQLQSAQDRLPTEQLEHFYPGGVPLEEGANLEQPELADTLREIRDRGGEAFYEEDIGEALAAEIEGLNMNSLSDYNVGQYDPVTGEFAGYEVIGAPQPLPGTSVIQMLQISEERDILEEERNSTAFIHDIAMSWRLAQQFIEADFGDPDFVDDLDDNINDPERNAVWAEEISSDSLLPMDAEQSYEDADPNTTHITVVDDDGTVVSMTNTLTDFWGAGEYTEGFFLNNQMARFSIGEGEENEPEPGRRSVTWSSPLIVADEEGPVMGIGSPGGERIPIMLTQVVADWAGGTDLDESVEAQRFHLDENELIMEEAPDPDQRDALLDIGYSEIREPPTQLYFGSIQALAIDRETDELLGATDQRREGDWRMETTD</sequence>
<dbReference type="PANTHER" id="PTHR43199">
    <property type="entry name" value="GLUTATHIONE HYDROLASE"/>
    <property type="match status" value="1"/>
</dbReference>